<feature type="region of interest" description="Disordered" evidence="1">
    <location>
        <begin position="86"/>
        <end position="178"/>
    </location>
</feature>
<accession>A1TPM2</accession>
<dbReference type="STRING" id="397945.Aave_2334"/>
<evidence type="ECO:0000313" key="3">
    <source>
        <dbReference type="Proteomes" id="UP000002596"/>
    </source>
</evidence>
<dbReference type="AlphaFoldDB" id="A1TPM2"/>
<sequence>MGGGVEAKSLGFDFRERHARQIDVKSPARREIHPVRTRGSRSSALPALHIVLALEPADRNPVEIHQIAAALRWEVGVHRWRDVPGEAAEKRAAKNSNTQPGGVQRRSFPPTCSPPRGQKPKPPFPEPASVFPGDEHADQRSEDGRRRGLPGGQGQSPGPEPRIRHACHRGRQPVEPDGCLPARVDHRFAGARCAAAYHAQCGGAGPDRSRGGLTAAASPNSFQPRRGLSSLPLSFPGEVASRDHGSFTPQCAPVAQRTLFSEAETMPEGNKRSRFEWNDVALEILRSGYGSVAADVLAERIGCTVSAVYQAANKRGIRKLERSVGNPGIDGYPIGHVRRDRHHGFYEKKIAATGNRRSDWRRLDLLEWEEKNGPVPEGFIVYCPPGLERTPENLSIRRAKISTEEKELLHLKAEFSRRIAELKRLSRTPVALTTPQPCQTYTAADDALIEQLCDTHTHAQIAERLGRSTKSVGNRIYRLQGKR</sequence>
<dbReference type="KEGG" id="aav:Aave_2334"/>
<dbReference type="EMBL" id="CP000512">
    <property type="protein sequence ID" value="ABM32910.1"/>
    <property type="molecule type" value="Genomic_DNA"/>
</dbReference>
<reference evidence="2 3" key="1">
    <citation type="submission" date="2006-12" db="EMBL/GenBank/DDBJ databases">
        <title>Complete sequence of Acidovorax avenae subsp. citrulli AAC00-1.</title>
        <authorList>
            <consortium name="US DOE Joint Genome Institute"/>
            <person name="Copeland A."/>
            <person name="Lucas S."/>
            <person name="Lapidus A."/>
            <person name="Barry K."/>
            <person name="Detter J.C."/>
            <person name="Glavina del Rio T."/>
            <person name="Dalin E."/>
            <person name="Tice H."/>
            <person name="Pitluck S."/>
            <person name="Kiss H."/>
            <person name="Brettin T."/>
            <person name="Bruce D."/>
            <person name="Han C."/>
            <person name="Tapia R."/>
            <person name="Gilna P."/>
            <person name="Schmutz J."/>
            <person name="Larimer F."/>
            <person name="Land M."/>
            <person name="Hauser L."/>
            <person name="Kyrpides N."/>
            <person name="Kim E."/>
            <person name="Stahl D."/>
            <person name="Richardson P."/>
        </authorList>
    </citation>
    <scope>NUCLEOTIDE SEQUENCE [LARGE SCALE GENOMIC DNA]</scope>
    <source>
        <strain evidence="2 3">AAC00-1</strain>
    </source>
</reference>
<feature type="region of interest" description="Disordered" evidence="1">
    <location>
        <begin position="203"/>
        <end position="225"/>
    </location>
</feature>
<organism evidence="2 3">
    <name type="scientific">Paracidovorax citrulli (strain AAC00-1)</name>
    <name type="common">Acidovorax citrulli</name>
    <dbReference type="NCBI Taxonomy" id="397945"/>
    <lineage>
        <taxon>Bacteria</taxon>
        <taxon>Pseudomonadati</taxon>
        <taxon>Pseudomonadota</taxon>
        <taxon>Betaproteobacteria</taxon>
        <taxon>Burkholderiales</taxon>
        <taxon>Comamonadaceae</taxon>
        <taxon>Paracidovorax</taxon>
    </lineage>
</organism>
<gene>
    <name evidence="2" type="ordered locus">Aave_2334</name>
</gene>
<dbReference type="Proteomes" id="UP000002596">
    <property type="component" value="Chromosome"/>
</dbReference>
<evidence type="ECO:0000256" key="1">
    <source>
        <dbReference type="SAM" id="MobiDB-lite"/>
    </source>
</evidence>
<dbReference type="HOGENOM" id="CLU_564563_0_0_4"/>
<name>A1TPM2_PARC0</name>
<evidence type="ECO:0000313" key="2">
    <source>
        <dbReference type="EMBL" id="ABM32910.1"/>
    </source>
</evidence>
<proteinExistence type="predicted"/>
<protein>
    <submittedName>
        <fullName evidence="2">Uncharacterized protein</fullName>
    </submittedName>
</protein>
<feature type="compositionally biased region" description="Basic and acidic residues" evidence="1">
    <location>
        <begin position="133"/>
        <end position="146"/>
    </location>
</feature>